<feature type="domain" description="BPL/LPL catalytic" evidence="8">
    <location>
        <begin position="27"/>
        <end position="214"/>
    </location>
</feature>
<organism evidence="9 10">
    <name type="scientific">Clostridium magnum DSM 2767</name>
    <dbReference type="NCBI Taxonomy" id="1121326"/>
    <lineage>
        <taxon>Bacteria</taxon>
        <taxon>Bacillati</taxon>
        <taxon>Bacillota</taxon>
        <taxon>Clostridia</taxon>
        <taxon>Eubacteriales</taxon>
        <taxon>Clostridiaceae</taxon>
        <taxon>Clostridium</taxon>
    </lineage>
</organism>
<comment type="pathway">
    <text evidence="2">Protein modification; protein lipoylation via exogenous pathway; protein N(6)-(lipoyl)lysine from lipoate: step 1/2.</text>
</comment>
<dbReference type="EC" id="6.3.1.20" evidence="3"/>
<dbReference type="GO" id="GO:0005737">
    <property type="term" value="C:cytoplasm"/>
    <property type="evidence" value="ECO:0007669"/>
    <property type="project" value="TreeGrafter"/>
</dbReference>
<dbReference type="GO" id="GO:0016979">
    <property type="term" value="F:lipoate-protein ligase activity"/>
    <property type="evidence" value="ECO:0007669"/>
    <property type="project" value="UniProtKB-EC"/>
</dbReference>
<dbReference type="AlphaFoldDB" id="A0A162TF35"/>
<proteinExistence type="predicted"/>
<dbReference type="Pfam" id="PF10437">
    <property type="entry name" value="Lip_prot_lig_C"/>
    <property type="match status" value="1"/>
</dbReference>
<evidence type="ECO:0000256" key="2">
    <source>
        <dbReference type="ARBA" id="ARBA00005124"/>
    </source>
</evidence>
<keyword evidence="9" id="KW-0808">Transferase</keyword>
<evidence type="ECO:0000313" key="10">
    <source>
        <dbReference type="Proteomes" id="UP000076603"/>
    </source>
</evidence>
<dbReference type="InterPro" id="IPR004562">
    <property type="entry name" value="LipoylTrfase_LipoateP_Ligase"/>
</dbReference>
<dbReference type="OrthoDB" id="9788148at2"/>
<dbReference type="STRING" id="1121326.CLMAG_23780"/>
<dbReference type="RefSeq" id="WP_066622127.1">
    <property type="nucleotide sequence ID" value="NZ_FQXL01000036.1"/>
</dbReference>
<keyword evidence="5" id="KW-0547">Nucleotide-binding</keyword>
<dbReference type="UniPathway" id="UPA00537">
    <property type="reaction ID" value="UER00594"/>
</dbReference>
<protein>
    <recommendedName>
        <fullName evidence="3">lipoate--protein ligase</fullName>
        <ecNumber evidence="3">6.3.1.20</ecNumber>
    </recommendedName>
</protein>
<dbReference type="GO" id="GO:0009249">
    <property type="term" value="P:protein lipoylation"/>
    <property type="evidence" value="ECO:0007669"/>
    <property type="project" value="InterPro"/>
</dbReference>
<dbReference type="EMBL" id="LWAE01000002">
    <property type="protein sequence ID" value="KZL92564.1"/>
    <property type="molecule type" value="Genomic_DNA"/>
</dbReference>
<keyword evidence="4 9" id="KW-0436">Ligase</keyword>
<dbReference type="InterPro" id="IPR019491">
    <property type="entry name" value="Lipoate_protein_ligase_C"/>
</dbReference>
<dbReference type="Gene3D" id="3.30.390.50">
    <property type="entry name" value="CO dehydrogenase flavoprotein, C-terminal domain"/>
    <property type="match status" value="1"/>
</dbReference>
<dbReference type="PANTHER" id="PTHR12561:SF3">
    <property type="entry name" value="LIPOYLTRANSFERASE 1, MITOCHONDRIAL"/>
    <property type="match status" value="1"/>
</dbReference>
<keyword evidence="6" id="KW-0067">ATP-binding</keyword>
<gene>
    <name evidence="9" type="primary">lplJ_1</name>
    <name evidence="9" type="ORF">CLMAG_23780</name>
</gene>
<evidence type="ECO:0000256" key="7">
    <source>
        <dbReference type="ARBA" id="ARBA00048037"/>
    </source>
</evidence>
<sequence length="329" mass="38337">MVYIESDSTSPYFNFALEQYLMKEKDLEDNEIFMLWRTNPTVMVGRYQNTIEEINEKYVKENGVNVVRRVSGGGTIYTDMNGWQYSFINKNYKVSSIDFKAFTLPIIEALEKQDVNAYFNSRNDLLIGGRKFSGNAQYIKGDRILHHGSILFNTDIKAMVESITVADEKIISKGIKSVRERVTNVAEHLNKNIDCIGFRDIMLESLLQGRKNIYKLNEYDIRRINEIAKEKFESWEWNYGNSPKFNITKWGRFLGGKVEFRLDVEKGIIKNCKIYGDFFGIGEINMISKALCGCKYEKKSIENILKEIEVERHFYKISRDQILDCIITN</sequence>
<dbReference type="GO" id="GO:0017118">
    <property type="term" value="F:lipoyltransferase activity"/>
    <property type="evidence" value="ECO:0007669"/>
    <property type="project" value="TreeGrafter"/>
</dbReference>
<evidence type="ECO:0000313" key="9">
    <source>
        <dbReference type="EMBL" id="KZL92564.1"/>
    </source>
</evidence>
<dbReference type="PROSITE" id="PS51733">
    <property type="entry name" value="BPL_LPL_CATALYTIC"/>
    <property type="match status" value="1"/>
</dbReference>
<comment type="caution">
    <text evidence="9">The sequence shown here is derived from an EMBL/GenBank/DDBJ whole genome shotgun (WGS) entry which is preliminary data.</text>
</comment>
<dbReference type="Gene3D" id="3.30.930.10">
    <property type="entry name" value="Bira Bifunctional Protein, Domain 2"/>
    <property type="match status" value="1"/>
</dbReference>
<keyword evidence="10" id="KW-1185">Reference proteome</keyword>
<evidence type="ECO:0000256" key="4">
    <source>
        <dbReference type="ARBA" id="ARBA00022598"/>
    </source>
</evidence>
<dbReference type="PATRIC" id="fig|1121326.3.peg.2375"/>
<dbReference type="GO" id="GO:0005524">
    <property type="term" value="F:ATP binding"/>
    <property type="evidence" value="ECO:0007669"/>
    <property type="project" value="UniProtKB-KW"/>
</dbReference>
<reference evidence="9 10" key="1">
    <citation type="submission" date="2016-04" db="EMBL/GenBank/DDBJ databases">
        <title>Genome sequence of Clostridium magnum DSM 2767.</title>
        <authorList>
            <person name="Poehlein A."/>
            <person name="Uhlig R."/>
            <person name="Fischer R."/>
            <person name="Bahl H."/>
            <person name="Daniel R."/>
        </authorList>
    </citation>
    <scope>NUCLEOTIDE SEQUENCE [LARGE SCALE GENOMIC DNA]</scope>
    <source>
        <strain evidence="9 10">DSM 2767</strain>
    </source>
</reference>
<dbReference type="Proteomes" id="UP000076603">
    <property type="component" value="Unassembled WGS sequence"/>
</dbReference>
<evidence type="ECO:0000256" key="1">
    <source>
        <dbReference type="ARBA" id="ARBA00005085"/>
    </source>
</evidence>
<dbReference type="SUPFAM" id="SSF82649">
    <property type="entry name" value="SufE/NifU"/>
    <property type="match status" value="1"/>
</dbReference>
<dbReference type="CDD" id="cd16443">
    <property type="entry name" value="LplA"/>
    <property type="match status" value="1"/>
</dbReference>
<dbReference type="InterPro" id="IPR004143">
    <property type="entry name" value="BPL_LPL_catalytic"/>
</dbReference>
<dbReference type="NCBIfam" id="TIGR00545">
    <property type="entry name" value="lipoyltrans"/>
    <property type="match status" value="1"/>
</dbReference>
<evidence type="ECO:0000256" key="5">
    <source>
        <dbReference type="ARBA" id="ARBA00022741"/>
    </source>
</evidence>
<name>A0A162TF35_9CLOT</name>
<evidence type="ECO:0000259" key="8">
    <source>
        <dbReference type="PROSITE" id="PS51733"/>
    </source>
</evidence>
<accession>A0A162TF35</accession>
<evidence type="ECO:0000256" key="3">
    <source>
        <dbReference type="ARBA" id="ARBA00012367"/>
    </source>
</evidence>
<dbReference type="Pfam" id="PF21948">
    <property type="entry name" value="LplA-B_cat"/>
    <property type="match status" value="1"/>
</dbReference>
<keyword evidence="9" id="KW-0548">Nucleotidyltransferase</keyword>
<comment type="pathway">
    <text evidence="1">Protein modification; protein lipoylation via exogenous pathway; protein N(6)-(lipoyl)lysine from lipoate: step 2/2.</text>
</comment>
<dbReference type="PANTHER" id="PTHR12561">
    <property type="entry name" value="LIPOATE-PROTEIN LIGASE"/>
    <property type="match status" value="1"/>
</dbReference>
<comment type="catalytic activity">
    <reaction evidence="7">
        <text>L-lysyl-[lipoyl-carrier protein] + (R)-lipoate + ATP = N(6)-[(R)-lipoyl]-L-lysyl-[lipoyl-carrier protein] + AMP + diphosphate + H(+)</text>
        <dbReference type="Rhea" id="RHEA:49288"/>
        <dbReference type="Rhea" id="RHEA-COMP:10500"/>
        <dbReference type="Rhea" id="RHEA-COMP:10502"/>
        <dbReference type="ChEBI" id="CHEBI:15378"/>
        <dbReference type="ChEBI" id="CHEBI:29969"/>
        <dbReference type="ChEBI" id="CHEBI:30616"/>
        <dbReference type="ChEBI" id="CHEBI:33019"/>
        <dbReference type="ChEBI" id="CHEBI:83088"/>
        <dbReference type="ChEBI" id="CHEBI:83099"/>
        <dbReference type="ChEBI" id="CHEBI:456215"/>
        <dbReference type="EC" id="6.3.1.20"/>
    </reaction>
</comment>
<dbReference type="InterPro" id="IPR045864">
    <property type="entry name" value="aa-tRNA-synth_II/BPL/LPL"/>
</dbReference>
<dbReference type="SUPFAM" id="SSF55681">
    <property type="entry name" value="Class II aaRS and biotin synthetases"/>
    <property type="match status" value="1"/>
</dbReference>
<evidence type="ECO:0000256" key="6">
    <source>
        <dbReference type="ARBA" id="ARBA00022840"/>
    </source>
</evidence>